<dbReference type="RefSeq" id="WP_319154597.1">
    <property type="nucleotide sequence ID" value="NZ_CP138359.1"/>
</dbReference>
<evidence type="ECO:0000256" key="5">
    <source>
        <dbReference type="ARBA" id="ARBA00023136"/>
    </source>
</evidence>
<feature type="transmembrane region" description="Helical" evidence="6">
    <location>
        <begin position="352"/>
        <end position="371"/>
    </location>
</feature>
<feature type="transmembrane region" description="Helical" evidence="6">
    <location>
        <begin position="323"/>
        <end position="340"/>
    </location>
</feature>
<dbReference type="EMBL" id="CP138359">
    <property type="protein sequence ID" value="WPF80761.1"/>
    <property type="molecule type" value="Genomic_DNA"/>
</dbReference>
<dbReference type="InterPro" id="IPR011701">
    <property type="entry name" value="MFS"/>
</dbReference>
<keyword evidence="3 6" id="KW-0812">Transmembrane</keyword>
<dbReference type="InterPro" id="IPR020846">
    <property type="entry name" value="MFS_dom"/>
</dbReference>
<dbReference type="Proteomes" id="UP001304340">
    <property type="component" value="Chromosome"/>
</dbReference>
<accession>A0AAF1BWL6</accession>
<comment type="subcellular location">
    <subcellularLocation>
        <location evidence="1">Cell membrane</location>
        <topology evidence="1">Multi-pass membrane protein</topology>
    </subcellularLocation>
</comment>
<feature type="transmembrane region" description="Helical" evidence="6">
    <location>
        <begin position="121"/>
        <end position="142"/>
    </location>
</feature>
<keyword evidence="9" id="KW-1185">Reference proteome</keyword>
<evidence type="ECO:0000256" key="6">
    <source>
        <dbReference type="SAM" id="Phobius"/>
    </source>
</evidence>
<evidence type="ECO:0000256" key="3">
    <source>
        <dbReference type="ARBA" id="ARBA00022692"/>
    </source>
</evidence>
<feature type="transmembrane region" description="Helical" evidence="6">
    <location>
        <begin position="196"/>
        <end position="217"/>
    </location>
</feature>
<dbReference type="GO" id="GO:0022857">
    <property type="term" value="F:transmembrane transporter activity"/>
    <property type="evidence" value="ECO:0007669"/>
    <property type="project" value="InterPro"/>
</dbReference>
<feature type="transmembrane region" description="Helical" evidence="6">
    <location>
        <begin position="38"/>
        <end position="58"/>
    </location>
</feature>
<keyword evidence="4 6" id="KW-1133">Transmembrane helix</keyword>
<evidence type="ECO:0000313" key="9">
    <source>
        <dbReference type="Proteomes" id="UP001304340"/>
    </source>
</evidence>
<feature type="transmembrane region" description="Helical" evidence="6">
    <location>
        <begin position="237"/>
        <end position="255"/>
    </location>
</feature>
<organism evidence="8 9">
    <name type="scientific">Sanguibacter biliveldensis</name>
    <dbReference type="NCBI Taxonomy" id="3030830"/>
    <lineage>
        <taxon>Bacteria</taxon>
        <taxon>Bacillati</taxon>
        <taxon>Actinomycetota</taxon>
        <taxon>Actinomycetes</taxon>
        <taxon>Micrococcales</taxon>
        <taxon>Sanguibacteraceae</taxon>
        <taxon>Sanguibacter</taxon>
    </lineage>
</organism>
<evidence type="ECO:0000256" key="2">
    <source>
        <dbReference type="ARBA" id="ARBA00022475"/>
    </source>
</evidence>
<keyword evidence="2" id="KW-1003">Cell membrane</keyword>
<dbReference type="AlphaFoldDB" id="A0AAF1BWL6"/>
<sequence>MLLVAASTFVVVAAEMMPVGLLTPMGSSLQVSGGTVGLSLTITGLVAAATAPFVPAVAGRSDRKTVLVVLMALVALANALTAVAPTFAVVACARIVLGAGMGAVWALAASLAPQLIERRSVGAATTLVFSGIAVASVLGVPVGTFVGGVMGWRASFWGLAAAAALVSAAMVVVLPPMRPEARPPLGRVSSVLRRRGVASGLVLTAFLVTAHFAAYTYVRPALERLVGLDGSQIGTMLVVYGVLGVVGTFVVGPVAVRVPKPVCAVLALGIAATLVVLPLAGTWSLVVVAALVGVWGLSYGGVSVSTQSWMAAAAPADRELTSALWVAVFNASIALGALGGGQVYDRAGPTSVFWVAAGFAAVALVVAAVSAPRQDAERLGRPV</sequence>
<feature type="transmembrane region" description="Helical" evidence="6">
    <location>
        <begin position="87"/>
        <end position="109"/>
    </location>
</feature>
<feature type="transmembrane region" description="Helical" evidence="6">
    <location>
        <begin position="154"/>
        <end position="175"/>
    </location>
</feature>
<evidence type="ECO:0000313" key="8">
    <source>
        <dbReference type="EMBL" id="WPF80761.1"/>
    </source>
</evidence>
<name>A0AAF1BWL6_9MICO</name>
<dbReference type="Pfam" id="PF07690">
    <property type="entry name" value="MFS_1"/>
    <property type="match status" value="1"/>
</dbReference>
<evidence type="ECO:0000256" key="1">
    <source>
        <dbReference type="ARBA" id="ARBA00004651"/>
    </source>
</evidence>
<reference evidence="9" key="1">
    <citation type="submission" date="2023-11" db="EMBL/GenBank/DDBJ databases">
        <authorList>
            <person name="Helweg L.P."/>
            <person name="Kiel A."/>
            <person name="Hitz F."/>
            <person name="Ruckert-Reed C."/>
            <person name="Busche T."/>
            <person name="Kaltschmidt B."/>
            <person name="Kaltschmidt C."/>
        </authorList>
    </citation>
    <scope>NUCLEOTIDE SEQUENCE [LARGE SCALE GENOMIC DNA]</scope>
    <source>
        <strain evidence="9">4.1</strain>
    </source>
</reference>
<feature type="domain" description="Major facilitator superfamily (MFS) profile" evidence="7">
    <location>
        <begin position="1"/>
        <end position="375"/>
    </location>
</feature>
<feature type="transmembrane region" description="Helical" evidence="6">
    <location>
        <begin position="262"/>
        <end position="279"/>
    </location>
</feature>
<keyword evidence="5 6" id="KW-0472">Membrane</keyword>
<dbReference type="InterPro" id="IPR050189">
    <property type="entry name" value="MFS_Efflux_Transporters"/>
</dbReference>
<dbReference type="SUPFAM" id="SSF103473">
    <property type="entry name" value="MFS general substrate transporter"/>
    <property type="match status" value="1"/>
</dbReference>
<evidence type="ECO:0000256" key="4">
    <source>
        <dbReference type="ARBA" id="ARBA00022989"/>
    </source>
</evidence>
<feature type="transmembrane region" description="Helical" evidence="6">
    <location>
        <begin position="285"/>
        <end position="302"/>
    </location>
</feature>
<dbReference type="PANTHER" id="PTHR43124:SF3">
    <property type="entry name" value="CHLORAMPHENICOL EFFLUX PUMP RV0191"/>
    <property type="match status" value="1"/>
</dbReference>
<dbReference type="InterPro" id="IPR036259">
    <property type="entry name" value="MFS_trans_sf"/>
</dbReference>
<dbReference type="Gene3D" id="1.20.1250.20">
    <property type="entry name" value="MFS general substrate transporter like domains"/>
    <property type="match status" value="1"/>
</dbReference>
<feature type="transmembrane region" description="Helical" evidence="6">
    <location>
        <begin position="65"/>
        <end position="81"/>
    </location>
</feature>
<evidence type="ECO:0000259" key="7">
    <source>
        <dbReference type="PROSITE" id="PS50850"/>
    </source>
</evidence>
<protein>
    <submittedName>
        <fullName evidence="8">MFS transporter</fullName>
    </submittedName>
</protein>
<proteinExistence type="predicted"/>
<gene>
    <name evidence="8" type="ORF">SANBI_001990</name>
</gene>
<dbReference type="KEGG" id="sbil:SANBI_001990"/>
<dbReference type="PANTHER" id="PTHR43124">
    <property type="entry name" value="PURINE EFFLUX PUMP PBUE"/>
    <property type="match status" value="1"/>
</dbReference>
<dbReference type="GO" id="GO:0005886">
    <property type="term" value="C:plasma membrane"/>
    <property type="evidence" value="ECO:0007669"/>
    <property type="project" value="UniProtKB-SubCell"/>
</dbReference>
<dbReference type="PROSITE" id="PS50850">
    <property type="entry name" value="MFS"/>
    <property type="match status" value="1"/>
</dbReference>
<dbReference type="CDD" id="cd17324">
    <property type="entry name" value="MFS_NepI_like"/>
    <property type="match status" value="1"/>
</dbReference>